<dbReference type="RefSeq" id="WP_132067126.1">
    <property type="nucleotide sequence ID" value="NZ_SMFN01000020.1"/>
</dbReference>
<evidence type="ECO:0000313" key="1">
    <source>
        <dbReference type="EMBL" id="TDE01515.1"/>
    </source>
</evidence>
<keyword evidence="2" id="KW-1185">Reference proteome</keyword>
<evidence type="ECO:0000313" key="2">
    <source>
        <dbReference type="Proteomes" id="UP000294644"/>
    </source>
</evidence>
<dbReference type="SUPFAM" id="SSF54060">
    <property type="entry name" value="His-Me finger endonucleases"/>
    <property type="match status" value="1"/>
</dbReference>
<dbReference type="EMBL" id="SMFN01000020">
    <property type="protein sequence ID" value="TDE01515.1"/>
    <property type="molecule type" value="Genomic_DNA"/>
</dbReference>
<comment type="caution">
    <text evidence="1">The sequence shown here is derived from an EMBL/GenBank/DDBJ whole genome shotgun (WGS) entry which is preliminary data.</text>
</comment>
<reference evidence="1 2" key="1">
    <citation type="submission" date="2019-03" db="EMBL/GenBank/DDBJ databases">
        <title>Flavobacterium LB-D12 sp. nov., isolated from arctic soil.</title>
        <authorList>
            <person name="Chaudhary D.K."/>
        </authorList>
    </citation>
    <scope>NUCLEOTIDE SEQUENCE [LARGE SCALE GENOMIC DNA]</scope>
    <source>
        <strain evidence="1 2">LB-D12</strain>
    </source>
</reference>
<organism evidence="1 2">
    <name type="scientific">Flavobacterium sandaracinum</name>
    <dbReference type="NCBI Taxonomy" id="2541733"/>
    <lineage>
        <taxon>Bacteria</taxon>
        <taxon>Pseudomonadati</taxon>
        <taxon>Bacteroidota</taxon>
        <taxon>Flavobacteriia</taxon>
        <taxon>Flavobacteriales</taxon>
        <taxon>Flavobacteriaceae</taxon>
        <taxon>Flavobacterium</taxon>
    </lineage>
</organism>
<accession>A0A4R5CUJ8</accession>
<dbReference type="AlphaFoldDB" id="A0A4R5CUJ8"/>
<sequence length="311" mass="35592">MKTKLIKTAVKGLYFTIDGKLWHKTAKREITPTANGKVRFNGKLYDLQKLITANTIDLKTKELKPALKIIPTIRELQKEGFKKSSVKGLYLSNQGKAYNQTTNRELTPSKRGYIAIFGKSYNLAKLILETYKKTPVRGGQIIFINGNDLDFDFNNLVYTTGLHYKAPSESEIVKCIRLYYEVPKKLNRQNILFKYYLNEIAVKRGFIGRYCESEFILFLEWLKPLRSSVTKAEISAKNGFSTTNGTNAINKYLTLLVNECMQDQNNGILKIKDFEPKPLTATQKLKITNQRLKDIGMSSQIPLRKSTPKKI</sequence>
<protein>
    <submittedName>
        <fullName evidence="1">Uncharacterized protein</fullName>
    </submittedName>
</protein>
<name>A0A4R5CUJ8_9FLAO</name>
<proteinExistence type="predicted"/>
<dbReference type="InterPro" id="IPR044925">
    <property type="entry name" value="His-Me_finger_sf"/>
</dbReference>
<gene>
    <name evidence="1" type="ORF">E0F91_14265</name>
</gene>
<dbReference type="OrthoDB" id="1335595at2"/>
<dbReference type="Proteomes" id="UP000294644">
    <property type="component" value="Unassembled WGS sequence"/>
</dbReference>